<proteinExistence type="predicted"/>
<dbReference type="PROSITE" id="PS00233">
    <property type="entry name" value="CHIT_BIND_RR_1"/>
    <property type="match status" value="1"/>
</dbReference>
<dbReference type="InterPro" id="IPR031311">
    <property type="entry name" value="CHIT_BIND_RR_consensus"/>
</dbReference>
<gene>
    <name evidence="6" type="primary">Edg84A</name>
    <name evidence="6" type="ORF">EVAR_22142_1</name>
</gene>
<protein>
    <submittedName>
        <fullName evidence="6">Pupal cuticle protein Edg-84A</fullName>
    </submittedName>
</protein>
<feature type="transmembrane region" description="Helical" evidence="5">
    <location>
        <begin position="64"/>
        <end position="83"/>
    </location>
</feature>
<dbReference type="Pfam" id="PF00379">
    <property type="entry name" value="Chitin_bind_4"/>
    <property type="match status" value="1"/>
</dbReference>
<dbReference type="AlphaFoldDB" id="A0A4C1VYZ4"/>
<reference evidence="6 7" key="1">
    <citation type="journal article" date="2019" name="Commun. Biol.">
        <title>The bagworm genome reveals a unique fibroin gene that provides high tensile strength.</title>
        <authorList>
            <person name="Kono N."/>
            <person name="Nakamura H."/>
            <person name="Ohtoshi R."/>
            <person name="Tomita M."/>
            <person name="Numata K."/>
            <person name="Arakawa K."/>
        </authorList>
    </citation>
    <scope>NUCLEOTIDE SEQUENCE [LARGE SCALE GENOMIC DNA]</scope>
</reference>
<feature type="region of interest" description="Disordered" evidence="4">
    <location>
        <begin position="115"/>
        <end position="134"/>
    </location>
</feature>
<dbReference type="STRING" id="151549.A0A4C1VYZ4"/>
<dbReference type="PANTHER" id="PTHR12236">
    <property type="entry name" value="STRUCTURAL CONTITUENT OF CUTICLE"/>
    <property type="match status" value="1"/>
</dbReference>
<keyword evidence="5" id="KW-0472">Membrane</keyword>
<feature type="compositionally biased region" description="Basic and acidic residues" evidence="4">
    <location>
        <begin position="121"/>
        <end position="134"/>
    </location>
</feature>
<evidence type="ECO:0000313" key="6">
    <source>
        <dbReference type="EMBL" id="GBP44258.1"/>
    </source>
</evidence>
<dbReference type="PRINTS" id="PR00947">
    <property type="entry name" value="CUTICLE"/>
</dbReference>
<evidence type="ECO:0000256" key="1">
    <source>
        <dbReference type="ARBA" id="ARBA00022460"/>
    </source>
</evidence>
<sequence>MKDKLKEHTVISGPSFRESVQRSWSDLMTNTLRRSSVSSAQLHRGYINVARDESGCIRPLERSMAAKLLVIFCLVAVAASGAVKSARPQRMPLAQGNYAYHKPESPSRYQFEYSVQDPDSGDMKQQHESRDGDAVRGQYSFIQPDGTRRIVEYTADKVRGFNAVVRYEAQPGLRPADASNFPLASTPAPAPPAAPRYFPPPAPPAAPKYFPPPAPTAYSKIPMTEISYVQPNRDQIVYNPASPLYTKVNYSPLSVSDDKVLYTSTPTPDNAMEYVTTPAPEIRAEYNSPAPVPQANVEYTSSPAPEAKVEYVSTPAPEGKIEYASAPANTASHTPTSEEERSNYSSDMENRIVYIRPVNRVAYSPATTDRPTYTPPQVAPVPYTTDSLDYSHLPPQGLIFTAVPIQNIIPGAFPYLGSNSEGHFSSFPQLITVPSEYNGETWNTGRIFYTHFPVAYRHSPSVYDTATGHETFSSRTRPYRR</sequence>
<comment type="caution">
    <text evidence="6">The sequence shown here is derived from an EMBL/GenBank/DDBJ whole genome shotgun (WGS) entry which is preliminary data.</text>
</comment>
<accession>A0A4C1VYZ4</accession>
<evidence type="ECO:0000256" key="2">
    <source>
        <dbReference type="ARBA" id="ARBA00022729"/>
    </source>
</evidence>
<dbReference type="PANTHER" id="PTHR12236:SF75">
    <property type="entry name" value="CUTICULAR PROTEIN 62BB, ISOFORM A"/>
    <property type="match status" value="1"/>
</dbReference>
<evidence type="ECO:0000313" key="7">
    <source>
        <dbReference type="Proteomes" id="UP000299102"/>
    </source>
</evidence>
<dbReference type="GO" id="GO:0042302">
    <property type="term" value="F:structural constituent of cuticle"/>
    <property type="evidence" value="ECO:0007669"/>
    <property type="project" value="UniProtKB-UniRule"/>
</dbReference>
<keyword evidence="1 3" id="KW-0193">Cuticle</keyword>
<keyword evidence="2" id="KW-0732">Signal</keyword>
<dbReference type="EMBL" id="BGZK01000449">
    <property type="protein sequence ID" value="GBP44258.1"/>
    <property type="molecule type" value="Genomic_DNA"/>
</dbReference>
<keyword evidence="5" id="KW-0812">Transmembrane</keyword>
<evidence type="ECO:0000256" key="5">
    <source>
        <dbReference type="SAM" id="Phobius"/>
    </source>
</evidence>
<dbReference type="GO" id="GO:0005615">
    <property type="term" value="C:extracellular space"/>
    <property type="evidence" value="ECO:0007669"/>
    <property type="project" value="TreeGrafter"/>
</dbReference>
<evidence type="ECO:0000256" key="3">
    <source>
        <dbReference type="PROSITE-ProRule" id="PRU00497"/>
    </source>
</evidence>
<dbReference type="GO" id="GO:0031012">
    <property type="term" value="C:extracellular matrix"/>
    <property type="evidence" value="ECO:0007669"/>
    <property type="project" value="TreeGrafter"/>
</dbReference>
<dbReference type="Proteomes" id="UP000299102">
    <property type="component" value="Unassembled WGS sequence"/>
</dbReference>
<dbReference type="InterPro" id="IPR000618">
    <property type="entry name" value="Insect_cuticle"/>
</dbReference>
<keyword evidence="7" id="KW-1185">Reference proteome</keyword>
<keyword evidence="5" id="KW-1133">Transmembrane helix</keyword>
<dbReference type="PROSITE" id="PS51155">
    <property type="entry name" value="CHIT_BIND_RR_2"/>
    <property type="match status" value="1"/>
</dbReference>
<dbReference type="OrthoDB" id="6423516at2759"/>
<organism evidence="6 7">
    <name type="scientific">Eumeta variegata</name>
    <name type="common">Bagworm moth</name>
    <name type="synonym">Eumeta japonica</name>
    <dbReference type="NCBI Taxonomy" id="151549"/>
    <lineage>
        <taxon>Eukaryota</taxon>
        <taxon>Metazoa</taxon>
        <taxon>Ecdysozoa</taxon>
        <taxon>Arthropoda</taxon>
        <taxon>Hexapoda</taxon>
        <taxon>Insecta</taxon>
        <taxon>Pterygota</taxon>
        <taxon>Neoptera</taxon>
        <taxon>Endopterygota</taxon>
        <taxon>Lepidoptera</taxon>
        <taxon>Glossata</taxon>
        <taxon>Ditrysia</taxon>
        <taxon>Tineoidea</taxon>
        <taxon>Psychidae</taxon>
        <taxon>Oiketicinae</taxon>
        <taxon>Eumeta</taxon>
    </lineage>
</organism>
<dbReference type="InterPro" id="IPR051217">
    <property type="entry name" value="Insect_Cuticle_Struc_Prot"/>
</dbReference>
<evidence type="ECO:0000256" key="4">
    <source>
        <dbReference type="SAM" id="MobiDB-lite"/>
    </source>
</evidence>
<name>A0A4C1VYZ4_EUMVA</name>